<organism evidence="1 2">
    <name type="scientific">Rangifer tarandus platyrhynchus</name>
    <name type="common">Svalbard reindeer</name>
    <dbReference type="NCBI Taxonomy" id="3082113"/>
    <lineage>
        <taxon>Eukaryota</taxon>
        <taxon>Metazoa</taxon>
        <taxon>Chordata</taxon>
        <taxon>Craniata</taxon>
        <taxon>Vertebrata</taxon>
        <taxon>Euteleostomi</taxon>
        <taxon>Mammalia</taxon>
        <taxon>Eutheria</taxon>
        <taxon>Laurasiatheria</taxon>
        <taxon>Artiodactyla</taxon>
        <taxon>Ruminantia</taxon>
        <taxon>Pecora</taxon>
        <taxon>Cervidae</taxon>
        <taxon>Odocoileinae</taxon>
        <taxon>Rangifer</taxon>
    </lineage>
</organism>
<evidence type="ECO:0000313" key="1">
    <source>
        <dbReference type="EMBL" id="CAM9999937.1"/>
    </source>
</evidence>
<reference evidence="1" key="2">
    <citation type="submission" date="2025-03" db="EMBL/GenBank/DDBJ databases">
        <authorList>
            <consortium name="ELIXIR-Norway"/>
            <consortium name="Elixir Norway"/>
        </authorList>
    </citation>
    <scope>NUCLEOTIDE SEQUENCE</scope>
</reference>
<evidence type="ECO:0000313" key="2">
    <source>
        <dbReference type="Proteomes" id="UP001162501"/>
    </source>
</evidence>
<name>A0AC59YUZ7_RANTA</name>
<dbReference type="EMBL" id="OX596104">
    <property type="protein sequence ID" value="CAM9999937.1"/>
    <property type="molecule type" value="Genomic_DNA"/>
</dbReference>
<gene>
    <name evidence="1" type="ORF">MRATA1EN22A_LOCUS10545</name>
</gene>
<dbReference type="Proteomes" id="UP001162501">
    <property type="component" value="Chromosome 20"/>
</dbReference>
<reference evidence="1" key="1">
    <citation type="submission" date="2023-05" db="EMBL/GenBank/DDBJ databases">
        <authorList>
            <consortium name="ELIXIR-Norway"/>
        </authorList>
    </citation>
    <scope>NUCLEOTIDE SEQUENCE</scope>
</reference>
<sequence length="235" mass="25210">MNPMPSEISEIAGTFCGLPGDFHAGTPCSSRGPSSTWFSDTHSSAMGLHPSVSTRHRPDKAALFQAFCRLLGARNRPCSEDTEPWVHVENCVHEPCAARCSCDEPTLPDSCDTGFVLSSTDGMPLPPSCSAMQLLHGGAGAATSSPEEDLRSPTMATNPSSKDNTQSKFVGMGPTEPRTGQGGLEAPMERSLSPETLSPERQNRALNSIHRISRVVTATWANHSANFIKLRRLYA</sequence>
<protein>
    <submittedName>
        <fullName evidence="1">Uncharacterized protein</fullName>
    </submittedName>
</protein>
<accession>A0AC59YUZ7</accession>
<proteinExistence type="predicted"/>